<name>A0A8B8AHN3_CRAVI</name>
<dbReference type="GO" id="GO:0016607">
    <property type="term" value="C:nuclear speck"/>
    <property type="evidence" value="ECO:0007669"/>
    <property type="project" value="UniProtKB-SubCell"/>
</dbReference>
<evidence type="ECO:0000256" key="2">
    <source>
        <dbReference type="ARBA" id="ARBA00004324"/>
    </source>
</evidence>
<feature type="region of interest" description="Disordered" evidence="11">
    <location>
        <begin position="22"/>
        <end position="57"/>
    </location>
</feature>
<keyword evidence="6" id="KW-0832">Ubl conjugation</keyword>
<feature type="compositionally biased region" description="Polar residues" evidence="11">
    <location>
        <begin position="22"/>
        <end position="33"/>
    </location>
</feature>
<dbReference type="KEGG" id="cvn:111102276"/>
<accession>A0A8B8AHN3</accession>
<evidence type="ECO:0000256" key="10">
    <source>
        <dbReference type="ARBA" id="ARBA00045449"/>
    </source>
</evidence>
<evidence type="ECO:0000313" key="13">
    <source>
        <dbReference type="RefSeq" id="XP_022290690.1"/>
    </source>
</evidence>
<keyword evidence="12" id="KW-1185">Reference proteome</keyword>
<evidence type="ECO:0000256" key="3">
    <source>
        <dbReference type="ARBA" id="ARBA00014066"/>
    </source>
</evidence>
<keyword evidence="5" id="KW-0597">Phosphoprotein</keyword>
<keyword evidence="4" id="KW-0963">Cytoplasm</keyword>
<evidence type="ECO:0000256" key="1">
    <source>
        <dbReference type="ARBA" id="ARBA00004210"/>
    </source>
</evidence>
<evidence type="ECO:0000256" key="8">
    <source>
        <dbReference type="ARBA" id="ARBA00032174"/>
    </source>
</evidence>
<evidence type="ECO:0000256" key="5">
    <source>
        <dbReference type="ARBA" id="ARBA00022553"/>
    </source>
</evidence>
<reference evidence="13" key="2">
    <citation type="submission" date="2025-08" db="UniProtKB">
        <authorList>
            <consortium name="RefSeq"/>
        </authorList>
    </citation>
    <scope>IDENTIFICATION</scope>
    <source>
        <tissue evidence="13">Whole sample</tissue>
    </source>
</reference>
<evidence type="ECO:0000256" key="11">
    <source>
        <dbReference type="SAM" id="MobiDB-lite"/>
    </source>
</evidence>
<proteinExistence type="predicted"/>
<organism evidence="12 13">
    <name type="scientific">Crassostrea virginica</name>
    <name type="common">Eastern oyster</name>
    <dbReference type="NCBI Taxonomy" id="6565"/>
    <lineage>
        <taxon>Eukaryota</taxon>
        <taxon>Metazoa</taxon>
        <taxon>Spiralia</taxon>
        <taxon>Lophotrochozoa</taxon>
        <taxon>Mollusca</taxon>
        <taxon>Bivalvia</taxon>
        <taxon>Autobranchia</taxon>
        <taxon>Pteriomorphia</taxon>
        <taxon>Ostreida</taxon>
        <taxon>Ostreoidea</taxon>
        <taxon>Ostreidae</taxon>
        <taxon>Crassostrea</taxon>
    </lineage>
</organism>
<comment type="function">
    <text evidence="10">In unstressed cells, promotes SIAH1-mediated polyubiquitination and degradation of the serine/threonine-protein kinase HIPK2, probably by acting as a loading factor that potentiates complex formation between HIPK2 and ubiquitin ligase SIAH1. In response to DNA damage, localizes to the nucleus following phosphorylation by HIPK2 and modulates the expression of a subset of TP53/p53 target genes by binding to TP53 at target gene promoters. This limits the expression of a number of cell death-mediating TP53 target genes, reducing DNA damage-induced cell death. Enhances the binding of transcription factor TCF7L2/TCF4, a Wnt signaling pathway effector, to the promoters of target genes. Plays a role in stress granule formation.</text>
</comment>
<evidence type="ECO:0000256" key="7">
    <source>
        <dbReference type="ARBA" id="ARBA00023242"/>
    </source>
</evidence>
<dbReference type="PANTHER" id="PTHR31638:SF3">
    <property type="entry name" value="DAZ-ASSOCIATED PROTEIN 2"/>
    <property type="match status" value="1"/>
</dbReference>
<comment type="subcellular location">
    <subcellularLocation>
        <location evidence="1">Cytoplasm</location>
        <location evidence="1">Stress granule</location>
    </subcellularLocation>
    <subcellularLocation>
        <location evidence="2">Nucleus speckle</location>
    </subcellularLocation>
</comment>
<dbReference type="InterPro" id="IPR022730">
    <property type="entry name" value="DAZ_assoc-2"/>
</dbReference>
<keyword evidence="7" id="KW-0539">Nucleus</keyword>
<evidence type="ECO:0000313" key="12">
    <source>
        <dbReference type="Proteomes" id="UP000694844"/>
    </source>
</evidence>
<evidence type="ECO:0000256" key="4">
    <source>
        <dbReference type="ARBA" id="ARBA00022490"/>
    </source>
</evidence>
<protein>
    <recommendedName>
        <fullName evidence="3">DAZ-associated protein 2</fullName>
    </recommendedName>
    <alternativeName>
        <fullName evidence="8">Deleted in azoospermia-associated protein 2</fullName>
    </alternativeName>
    <alternativeName>
        <fullName evidence="9">Proline-rich transcript in brain protein</fullName>
    </alternativeName>
</protein>
<dbReference type="Proteomes" id="UP000694844">
    <property type="component" value="Chromosome 1"/>
</dbReference>
<dbReference type="OrthoDB" id="6154690at2759"/>
<reference evidence="12" key="1">
    <citation type="submission" date="2024-06" db="UniProtKB">
        <authorList>
            <consortium name="RefSeq"/>
        </authorList>
    </citation>
    <scope>NUCLEOTIDE SEQUENCE [LARGE SCALE GENOMIC DNA]</scope>
</reference>
<dbReference type="GO" id="GO:0010494">
    <property type="term" value="C:cytoplasmic stress granule"/>
    <property type="evidence" value="ECO:0007669"/>
    <property type="project" value="UniProtKB-SubCell"/>
</dbReference>
<dbReference type="PANTHER" id="PTHR31638">
    <property type="entry name" value="DAZ-ASSOCIATED PROTEIN 2"/>
    <property type="match status" value="1"/>
</dbReference>
<sequence>MSGKGYPTQQRPYPVQQNNIQFAYPQSQAQPWQPTAPPMYGSPNDPPPPYSYQAPPQQTMPNYSQYQVFPSQAQNVQMSTPGVIPVSGQVTMASFDSGARFDGISQPRIPPPPPGYMPTAAQQAVMQGQPVMATQQKANWFSGSGGGYTWGGL</sequence>
<evidence type="ECO:0000256" key="9">
    <source>
        <dbReference type="ARBA" id="ARBA00034352"/>
    </source>
</evidence>
<dbReference type="GeneID" id="111102276"/>
<dbReference type="Pfam" id="PF11029">
    <property type="entry name" value="DAZAP2"/>
    <property type="match status" value="1"/>
</dbReference>
<dbReference type="AlphaFoldDB" id="A0A8B8AHN3"/>
<evidence type="ECO:0000256" key="6">
    <source>
        <dbReference type="ARBA" id="ARBA00022843"/>
    </source>
</evidence>
<dbReference type="RefSeq" id="XP_022290690.1">
    <property type="nucleotide sequence ID" value="XM_022434982.1"/>
</dbReference>
<gene>
    <name evidence="13" type="primary">LOC111102276</name>
</gene>